<dbReference type="Pfam" id="PF13539">
    <property type="entry name" value="Peptidase_M15_4"/>
    <property type="match status" value="1"/>
</dbReference>
<protein>
    <submittedName>
        <fullName evidence="2">M15 family peptidase</fullName>
    </submittedName>
</protein>
<name>A0ABX1T7P4_9PROT</name>
<dbReference type="InterPro" id="IPR039561">
    <property type="entry name" value="Peptidase_M15C"/>
</dbReference>
<keyword evidence="3" id="KW-1185">Reference proteome</keyword>
<dbReference type="Proteomes" id="UP000886469">
    <property type="component" value="Unassembled WGS sequence"/>
</dbReference>
<comment type="caution">
    <text evidence="2">The sequence shown here is derived from an EMBL/GenBank/DDBJ whole genome shotgun (WGS) entry which is preliminary data.</text>
</comment>
<sequence length="257" mass="28756">MMLTLSSGAYSDAQQGIDCLLKAYPGFLSGKDGNTLFLADGHRLPYGSGSQGNFEERLDHADLHDQMSQCYSPGFPVDPPGFNEDPGRMRDERFFKRLYGEDKLAVQRNILQVTWAPTGKSLPFSRVASADQALMRVGKAIAARPELRHLVSSPVGTLKWRTIHGTQRTSSHSFGIAIDFKLPHGLGQYWRWAGCLPGKACAYPERVLEDRGLQDVVKIFEANGFIWGGKWFHFDTIHFEYRPELLVAECTCTSRGQ</sequence>
<dbReference type="InterPro" id="IPR009045">
    <property type="entry name" value="Zn_M74/Hedgehog-like"/>
</dbReference>
<organism evidence="2 3">
    <name type="scientific">Candidatus Accumulibacter contiguus</name>
    <dbReference type="NCBI Taxonomy" id="2954381"/>
    <lineage>
        <taxon>Bacteria</taxon>
        <taxon>Pseudomonadati</taxon>
        <taxon>Pseudomonadota</taxon>
        <taxon>Betaproteobacteria</taxon>
        <taxon>Candidatus Accumulibacter</taxon>
    </lineage>
</organism>
<reference evidence="2" key="1">
    <citation type="submission" date="2019-03" db="EMBL/GenBank/DDBJ databases">
        <title>Metabolic reconstructions from genomes of highly enriched 'Candidatus Accumulibacter' and 'Candidatus Competibacter' bioreactor populations.</title>
        <authorList>
            <person name="Annavajhala M.K."/>
            <person name="Welles L."/>
            <person name="Abbas B."/>
            <person name="Sorokin D."/>
            <person name="Park H."/>
            <person name="Van Loosdrecht M."/>
            <person name="Chandran K."/>
        </authorList>
    </citation>
    <scope>NUCLEOTIDE SEQUENCE</scope>
    <source>
        <strain evidence="2">SBR_L</strain>
    </source>
</reference>
<dbReference type="EMBL" id="SPMX01000007">
    <property type="protein sequence ID" value="NMQ04428.1"/>
    <property type="molecule type" value="Genomic_DNA"/>
</dbReference>
<evidence type="ECO:0000313" key="2">
    <source>
        <dbReference type="EMBL" id="NMQ04428.1"/>
    </source>
</evidence>
<evidence type="ECO:0000313" key="3">
    <source>
        <dbReference type="Proteomes" id="UP000886469"/>
    </source>
</evidence>
<dbReference type="Gene3D" id="3.30.1380.10">
    <property type="match status" value="1"/>
</dbReference>
<dbReference type="SUPFAM" id="SSF55166">
    <property type="entry name" value="Hedgehog/DD-peptidase"/>
    <property type="match status" value="1"/>
</dbReference>
<evidence type="ECO:0000259" key="1">
    <source>
        <dbReference type="Pfam" id="PF13539"/>
    </source>
</evidence>
<proteinExistence type="predicted"/>
<feature type="domain" description="Peptidase M15C" evidence="1">
    <location>
        <begin position="165"/>
        <end position="241"/>
    </location>
</feature>
<accession>A0ABX1T7P4</accession>
<gene>
    <name evidence="2" type="ORF">E4Q08_03700</name>
</gene>